<dbReference type="EMBL" id="CAJPWZ010000599">
    <property type="protein sequence ID" value="CAG2196989.1"/>
    <property type="molecule type" value="Genomic_DNA"/>
</dbReference>
<protein>
    <submittedName>
        <fullName evidence="1">Uncharacterized protein</fullName>
    </submittedName>
</protein>
<dbReference type="Proteomes" id="UP000683360">
    <property type="component" value="Unassembled WGS sequence"/>
</dbReference>
<keyword evidence="2" id="KW-1185">Reference proteome</keyword>
<reference evidence="1" key="1">
    <citation type="submission" date="2021-03" db="EMBL/GenBank/DDBJ databases">
        <authorList>
            <person name="Bekaert M."/>
        </authorList>
    </citation>
    <scope>NUCLEOTIDE SEQUENCE</scope>
</reference>
<accession>A0A8S3QKC7</accession>
<name>A0A8S3QKC7_MYTED</name>
<proteinExistence type="predicted"/>
<evidence type="ECO:0000313" key="2">
    <source>
        <dbReference type="Proteomes" id="UP000683360"/>
    </source>
</evidence>
<organism evidence="1 2">
    <name type="scientific">Mytilus edulis</name>
    <name type="common">Blue mussel</name>
    <dbReference type="NCBI Taxonomy" id="6550"/>
    <lineage>
        <taxon>Eukaryota</taxon>
        <taxon>Metazoa</taxon>
        <taxon>Spiralia</taxon>
        <taxon>Lophotrochozoa</taxon>
        <taxon>Mollusca</taxon>
        <taxon>Bivalvia</taxon>
        <taxon>Autobranchia</taxon>
        <taxon>Pteriomorphia</taxon>
        <taxon>Mytilida</taxon>
        <taxon>Mytiloidea</taxon>
        <taxon>Mytilidae</taxon>
        <taxon>Mytilinae</taxon>
        <taxon>Mytilus</taxon>
    </lineage>
</organism>
<evidence type="ECO:0000313" key="1">
    <source>
        <dbReference type="EMBL" id="CAG2196989.1"/>
    </source>
</evidence>
<comment type="caution">
    <text evidence="1">The sequence shown here is derived from an EMBL/GenBank/DDBJ whole genome shotgun (WGS) entry which is preliminary data.</text>
</comment>
<dbReference type="AlphaFoldDB" id="A0A8S3QKC7"/>
<sequence length="465" mass="51776">MYPLKIPMEKDHHPVYVSIKGTNGAGLSSVSSSNGLYLSYLSQGLPPLSHIGIADVTELSNVDMASWDVSGDPCPVIRFDWLIQRLDGKVVMDWLNMGAGNIVMGNIVTTDTYLEIQFEGFFSTVDMLMYYVAVANISGEIAETNCKYHYRENLQFQCLYRMKLVSQKKIKSPSHIKQGIDKSGECSLVSHTFMVDTTPPIVGELTSGPDYNMENTPYITKLMAINNAGLSVSITSAPVLYDSSVPTAGYVVDGTDFKDSRVWLEKKIQQIGFKDPSGQQWSLTHRQENIQNLLYDDVISIKLARDVHTRQMFTGAYIRPAQFENGGIYQTCSFCNCSSSSATTTPTITTTDTVTTTQPPYQIVKNPNETVVTQPVDTELPVAQTACVRVVLGSGLTAVQSSGGFYIDLTPPVFDPDAMLQIYIDDKATGHIEFYLNLDVKWLLWSNMEIWHVYDDTIKRNFTLE</sequence>
<gene>
    <name evidence="1" type="ORF">MEDL_11838</name>
</gene>
<dbReference type="OrthoDB" id="10670949at2759"/>